<evidence type="ECO:0000313" key="2">
    <source>
        <dbReference type="EMBL" id="ABA74033.1"/>
    </source>
</evidence>
<dbReference type="PANTHER" id="PTHR32182">
    <property type="entry name" value="DNA REPLICATION AND REPAIR PROTEIN RECF"/>
    <property type="match status" value="1"/>
</dbReference>
<dbReference type="EMBL" id="CP000094">
    <property type="protein sequence ID" value="ABA74033.1"/>
    <property type="molecule type" value="Genomic_DNA"/>
</dbReference>
<evidence type="ECO:0000313" key="3">
    <source>
        <dbReference type="Proteomes" id="UP000002704"/>
    </source>
</evidence>
<dbReference type="AlphaFoldDB" id="Q3KDX3"/>
<dbReference type="GO" id="GO:0005524">
    <property type="term" value="F:ATP binding"/>
    <property type="evidence" value="ECO:0007669"/>
    <property type="project" value="InterPro"/>
</dbReference>
<proteinExistence type="predicted"/>
<dbReference type="PANTHER" id="PTHR32182:SF22">
    <property type="entry name" value="ATP-DEPENDENT ENDONUCLEASE, OLD FAMILY-RELATED"/>
    <property type="match status" value="1"/>
</dbReference>
<dbReference type="Pfam" id="PF13304">
    <property type="entry name" value="AAA_21"/>
    <property type="match status" value="1"/>
</dbReference>
<dbReference type="GO" id="GO:0006302">
    <property type="term" value="P:double-strand break repair"/>
    <property type="evidence" value="ECO:0007669"/>
    <property type="project" value="TreeGrafter"/>
</dbReference>
<dbReference type="eggNOG" id="COG4637">
    <property type="taxonomic scope" value="Bacteria"/>
</dbReference>
<evidence type="ECO:0000259" key="1">
    <source>
        <dbReference type="Pfam" id="PF13304"/>
    </source>
</evidence>
<dbReference type="Proteomes" id="UP000002704">
    <property type="component" value="Chromosome"/>
</dbReference>
<dbReference type="InterPro" id="IPR003959">
    <property type="entry name" value="ATPase_AAA_core"/>
</dbReference>
<accession>Q3KDX3</accession>
<sequence>MNCCKKEKVSKGCQTGNLMIVGFSVNGFKSLANFSLDEKTGLGNFTCLVGLNGAGKSSVLQLLDFASHLMRGDVTNWLSKRGWSVSDLHSKLSNSSNIIIGITVRVKSGKLFSWVGSFNRSSLSCTLERIFEAEGEYIFNLTRGRYSILNTQPSKIEFNYVGSILSALKDDVLSPEIIEVRNAILNIRSLELLSPHLMRNSSREAAIDIGTGGEKLSPYLYNIKGKEREKLTALLREFYPAVLDFKVKQERAGWKKLSIIEEFNGEIIETEAKHVNDGLLRILAILAQAGSGNATLLFDEVENGVNPEIVERLVHLLQNTGQQVIVTTHSPMILNYLSDEVAEKSVHFVYRTFDGGTRSRPLFSIPRMQKKLAIMGPGEAFVDTSLTNLTSECAKLDADESSNLEKGAM</sequence>
<dbReference type="InterPro" id="IPR027417">
    <property type="entry name" value="P-loop_NTPase"/>
</dbReference>
<reference evidence="2 3" key="1">
    <citation type="journal article" date="2009" name="Genome Biol.">
        <title>Genomic and genetic analyses of diversity and plant interactions of Pseudomonas fluorescens.</title>
        <authorList>
            <person name="Silby M.W."/>
            <person name="Cerdeno-Tarraga A.M."/>
            <person name="Vernikos G.S."/>
            <person name="Giddens S.R."/>
            <person name="Jackson R.W."/>
            <person name="Preston G.M."/>
            <person name="Zhang X.X."/>
            <person name="Moon C.D."/>
            <person name="Gehrig S.M."/>
            <person name="Godfrey S.A."/>
            <person name="Knight C.G."/>
            <person name="Malone J.G."/>
            <person name="Robinson Z."/>
            <person name="Spiers A.J."/>
            <person name="Harris S."/>
            <person name="Challis G.L."/>
            <person name="Yaxley A.M."/>
            <person name="Harris D."/>
            <person name="Seeger K."/>
            <person name="Murphy L."/>
            <person name="Rutter S."/>
            <person name="Squares R."/>
            <person name="Quail M.A."/>
            <person name="Saunders E."/>
            <person name="Mavromatis K."/>
            <person name="Brettin T.S."/>
            <person name="Bentley S.D."/>
            <person name="Hothersall J."/>
            <person name="Stephens E."/>
            <person name="Thomas C.M."/>
            <person name="Parkhill J."/>
            <person name="Levy S.B."/>
            <person name="Rainey P.B."/>
            <person name="Thomson N.R."/>
        </authorList>
    </citation>
    <scope>NUCLEOTIDE SEQUENCE [LARGE SCALE GENOMIC DNA]</scope>
    <source>
        <strain evidence="2 3">Pf0-1</strain>
    </source>
</reference>
<dbReference type="HOGENOM" id="CLU_035814_2_0_6"/>
<gene>
    <name evidence="2" type="ordered locus">Pfl01_2290</name>
</gene>
<organism evidence="2 3">
    <name type="scientific">Pseudomonas fluorescens (strain Pf0-1)</name>
    <dbReference type="NCBI Taxonomy" id="205922"/>
    <lineage>
        <taxon>Bacteria</taxon>
        <taxon>Pseudomonadati</taxon>
        <taxon>Pseudomonadota</taxon>
        <taxon>Gammaproteobacteria</taxon>
        <taxon>Pseudomonadales</taxon>
        <taxon>Pseudomonadaceae</taxon>
        <taxon>Pseudomonas</taxon>
    </lineage>
</organism>
<dbReference type="GO" id="GO:0016887">
    <property type="term" value="F:ATP hydrolysis activity"/>
    <property type="evidence" value="ECO:0007669"/>
    <property type="project" value="InterPro"/>
</dbReference>
<protein>
    <recommendedName>
        <fullName evidence="1">ATPase AAA-type core domain-containing protein</fullName>
    </recommendedName>
</protein>
<dbReference type="KEGG" id="pfo:Pfl01_2290"/>
<name>Q3KDX3_PSEPF</name>
<dbReference type="GO" id="GO:0000731">
    <property type="term" value="P:DNA synthesis involved in DNA repair"/>
    <property type="evidence" value="ECO:0007669"/>
    <property type="project" value="TreeGrafter"/>
</dbReference>
<dbReference type="SUPFAM" id="SSF52540">
    <property type="entry name" value="P-loop containing nucleoside triphosphate hydrolases"/>
    <property type="match status" value="1"/>
</dbReference>
<dbReference type="CDD" id="cd00267">
    <property type="entry name" value="ABC_ATPase"/>
    <property type="match status" value="1"/>
</dbReference>
<feature type="domain" description="ATPase AAA-type core" evidence="1">
    <location>
        <begin position="45"/>
        <end position="334"/>
    </location>
</feature>
<dbReference type="Gene3D" id="3.40.50.300">
    <property type="entry name" value="P-loop containing nucleotide triphosphate hydrolases"/>
    <property type="match status" value="1"/>
</dbReference>